<comment type="caution">
    <text evidence="6">The sequence shown here is derived from an EMBL/GenBank/DDBJ whole genome shotgun (WGS) entry which is preliminary data.</text>
</comment>
<feature type="chain" id="PRO_5040330121" description="Kelch repeat protein" evidence="5">
    <location>
        <begin position="33"/>
        <end position="649"/>
    </location>
</feature>
<dbReference type="OrthoDB" id="10251809at2759"/>
<evidence type="ECO:0000256" key="2">
    <source>
        <dbReference type="ARBA" id="ARBA00022737"/>
    </source>
</evidence>
<keyword evidence="4" id="KW-1133">Transmembrane helix</keyword>
<keyword evidence="5" id="KW-0732">Signal</keyword>
<dbReference type="EMBL" id="ML994053">
    <property type="protein sequence ID" value="KAF2199827.1"/>
    <property type="molecule type" value="Genomic_DNA"/>
</dbReference>
<proteinExistence type="predicted"/>
<dbReference type="InterPro" id="IPR015915">
    <property type="entry name" value="Kelch-typ_b-propeller"/>
</dbReference>
<protein>
    <recommendedName>
        <fullName evidence="8">Kelch repeat protein</fullName>
    </recommendedName>
</protein>
<dbReference type="Gene3D" id="2.120.10.80">
    <property type="entry name" value="Kelch-type beta propeller"/>
    <property type="match status" value="1"/>
</dbReference>
<accession>A0A9P4JN28</accession>
<keyword evidence="7" id="KW-1185">Reference proteome</keyword>
<feature type="compositionally biased region" description="Basic and acidic residues" evidence="3">
    <location>
        <begin position="635"/>
        <end position="649"/>
    </location>
</feature>
<name>A0A9P4JN28_9PLEO</name>
<evidence type="ECO:0000256" key="5">
    <source>
        <dbReference type="SAM" id="SignalP"/>
    </source>
</evidence>
<dbReference type="Proteomes" id="UP000799536">
    <property type="component" value="Unassembled WGS sequence"/>
</dbReference>
<dbReference type="SUPFAM" id="SSF50965">
    <property type="entry name" value="Galactose oxidase, central domain"/>
    <property type="match status" value="1"/>
</dbReference>
<feature type="signal peptide" evidence="5">
    <location>
        <begin position="1"/>
        <end position="32"/>
    </location>
</feature>
<gene>
    <name evidence="6" type="ORF">GQ43DRAFT_375312</name>
</gene>
<dbReference type="PANTHER" id="PTHR46228:SF2">
    <property type="entry name" value="KELCH REPEAT PROTEIN (AFU_ORTHOLOGUE AFUA_4G14350)"/>
    <property type="match status" value="1"/>
</dbReference>
<keyword evidence="4" id="KW-0812">Transmembrane</keyword>
<dbReference type="InterPro" id="IPR011043">
    <property type="entry name" value="Gal_Oxase/kelch_b-propeller"/>
</dbReference>
<evidence type="ECO:0000313" key="7">
    <source>
        <dbReference type="Proteomes" id="UP000799536"/>
    </source>
</evidence>
<evidence type="ECO:0000256" key="3">
    <source>
        <dbReference type="SAM" id="MobiDB-lite"/>
    </source>
</evidence>
<evidence type="ECO:0000313" key="6">
    <source>
        <dbReference type="EMBL" id="KAF2199827.1"/>
    </source>
</evidence>
<evidence type="ECO:0000256" key="4">
    <source>
        <dbReference type="SAM" id="Phobius"/>
    </source>
</evidence>
<organism evidence="6 7">
    <name type="scientific">Delitschia confertaspora ATCC 74209</name>
    <dbReference type="NCBI Taxonomy" id="1513339"/>
    <lineage>
        <taxon>Eukaryota</taxon>
        <taxon>Fungi</taxon>
        <taxon>Dikarya</taxon>
        <taxon>Ascomycota</taxon>
        <taxon>Pezizomycotina</taxon>
        <taxon>Dothideomycetes</taxon>
        <taxon>Pleosporomycetidae</taxon>
        <taxon>Pleosporales</taxon>
        <taxon>Delitschiaceae</taxon>
        <taxon>Delitschia</taxon>
    </lineage>
</organism>
<keyword evidence="2" id="KW-0677">Repeat</keyword>
<evidence type="ECO:0008006" key="8">
    <source>
        <dbReference type="Google" id="ProtNLM"/>
    </source>
</evidence>
<evidence type="ECO:0000256" key="1">
    <source>
        <dbReference type="ARBA" id="ARBA00022441"/>
    </source>
</evidence>
<sequence length="649" mass="70763">MTTPTGPSLRISAASIVVLCLIPFLFPDFSNATESFAVSPVDNFCARWFSSSIIRDEILYIDGGIQNYKGTNQSTPATGTSSSADNWLIKIPLSQSWDWKSNIVITGEPKNESNPRTGTTPPSLIRGTMFHGPANSTQVFAYGGSTYMNYSSPTFYFPDSSTYALWSYDYDSDGYPWAQHDISMPWKPNHGLDAEAVDQGLAFYLNGQIDWGTSQLTQGFNNNALYTPLDGMVVINLVDQTSVNISTPGLKNGPRVGGKMQYIDEIGNSGILVAIGGEIAEKPELADPGKGTMLSLATVDVFDIDSYLKDPKSNGTWYQQNTTGQVPEPRIDFCLTTVAAPDNSSFHIYLYGGYNPTQNNTAYDDVYILSLPAFHWTKVFINGATPRYGHDCHLAGKRQMLTLGGNITNFECDWEAKGIAVLDMSTITWGSVFLANETQYQVPQRLLGTIGGTVDGGATQRDPKAGWTDKMLKNVFAKKRNWDDSNDPALSKKGKKTNTRAIIGGVIGGVIGLVLLLALLYLVLKKRKRRNPHELPATESSPLPEELANEKKKYEMPGVNDEPAELPGPEAVELHAPRQAVEAPHDPIPAAAELPGTNVVQGGLHGIPHVRTPGDDLPELPVVHPGLRKPPSRTGMREVDKDEGRDIPT</sequence>
<feature type="region of interest" description="Disordered" evidence="3">
    <location>
        <begin position="603"/>
        <end position="649"/>
    </location>
</feature>
<reference evidence="6" key="1">
    <citation type="journal article" date="2020" name="Stud. Mycol.">
        <title>101 Dothideomycetes genomes: a test case for predicting lifestyles and emergence of pathogens.</title>
        <authorList>
            <person name="Haridas S."/>
            <person name="Albert R."/>
            <person name="Binder M."/>
            <person name="Bloem J."/>
            <person name="Labutti K."/>
            <person name="Salamov A."/>
            <person name="Andreopoulos B."/>
            <person name="Baker S."/>
            <person name="Barry K."/>
            <person name="Bills G."/>
            <person name="Bluhm B."/>
            <person name="Cannon C."/>
            <person name="Castanera R."/>
            <person name="Culley D."/>
            <person name="Daum C."/>
            <person name="Ezra D."/>
            <person name="Gonzalez J."/>
            <person name="Henrissat B."/>
            <person name="Kuo A."/>
            <person name="Liang C."/>
            <person name="Lipzen A."/>
            <person name="Lutzoni F."/>
            <person name="Magnuson J."/>
            <person name="Mondo S."/>
            <person name="Nolan M."/>
            <person name="Ohm R."/>
            <person name="Pangilinan J."/>
            <person name="Park H.-J."/>
            <person name="Ramirez L."/>
            <person name="Alfaro M."/>
            <person name="Sun H."/>
            <person name="Tritt A."/>
            <person name="Yoshinaga Y."/>
            <person name="Zwiers L.-H."/>
            <person name="Turgeon B."/>
            <person name="Goodwin S."/>
            <person name="Spatafora J."/>
            <person name="Crous P."/>
            <person name="Grigoriev I."/>
        </authorList>
    </citation>
    <scope>NUCLEOTIDE SEQUENCE</scope>
    <source>
        <strain evidence="6">ATCC 74209</strain>
    </source>
</reference>
<dbReference type="AlphaFoldDB" id="A0A9P4JN28"/>
<keyword evidence="1" id="KW-0880">Kelch repeat</keyword>
<feature type="transmembrane region" description="Helical" evidence="4">
    <location>
        <begin position="501"/>
        <end position="524"/>
    </location>
</feature>
<dbReference type="PANTHER" id="PTHR46228">
    <property type="entry name" value="KELCH DOMAIN-CONTAINING PROTEIN"/>
    <property type="match status" value="1"/>
</dbReference>
<keyword evidence="4" id="KW-0472">Membrane</keyword>